<dbReference type="OrthoDB" id="8942186at2759"/>
<dbReference type="CTD" id="89801"/>
<evidence type="ECO:0000313" key="4">
    <source>
        <dbReference type="RefSeq" id="XP_012675557.2"/>
    </source>
</evidence>
<name>A0A6P3VLZ9_CLUHA</name>
<dbReference type="GeneID" id="105893661"/>
<proteinExistence type="predicted"/>
<organism evidence="3 4">
    <name type="scientific">Clupea harengus</name>
    <name type="common">Atlantic herring</name>
    <dbReference type="NCBI Taxonomy" id="7950"/>
    <lineage>
        <taxon>Eukaryota</taxon>
        <taxon>Metazoa</taxon>
        <taxon>Chordata</taxon>
        <taxon>Craniata</taxon>
        <taxon>Vertebrata</taxon>
        <taxon>Euteleostomi</taxon>
        <taxon>Actinopterygii</taxon>
        <taxon>Neopterygii</taxon>
        <taxon>Teleostei</taxon>
        <taxon>Clupei</taxon>
        <taxon>Clupeiformes</taxon>
        <taxon>Clupeoidei</taxon>
        <taxon>Clupeidae</taxon>
        <taxon>Clupea</taxon>
    </lineage>
</organism>
<feature type="region of interest" description="Disordered" evidence="1">
    <location>
        <begin position="272"/>
        <end position="300"/>
    </location>
</feature>
<evidence type="ECO:0000256" key="1">
    <source>
        <dbReference type="SAM" id="MobiDB-lite"/>
    </source>
</evidence>
<dbReference type="InterPro" id="IPR005036">
    <property type="entry name" value="CBM21_dom"/>
</dbReference>
<dbReference type="GO" id="GO:2001069">
    <property type="term" value="F:glycogen binding"/>
    <property type="evidence" value="ECO:0007669"/>
    <property type="project" value="TreeGrafter"/>
</dbReference>
<accession>A0A6P3VLZ9</accession>
<feature type="compositionally biased region" description="Basic and acidic residues" evidence="1">
    <location>
        <begin position="648"/>
        <end position="660"/>
    </location>
</feature>
<feature type="compositionally biased region" description="Acidic residues" evidence="1">
    <location>
        <begin position="276"/>
        <end position="285"/>
    </location>
</feature>
<feature type="compositionally biased region" description="Polar residues" evidence="1">
    <location>
        <begin position="617"/>
        <end position="629"/>
    </location>
</feature>
<protein>
    <submittedName>
        <fullName evidence="4">Flocculation protein FLO11 isoform X1</fullName>
    </submittedName>
</protein>
<evidence type="ECO:0000259" key="2">
    <source>
        <dbReference type="PROSITE" id="PS51159"/>
    </source>
</evidence>
<feature type="region of interest" description="Disordered" evidence="1">
    <location>
        <begin position="601"/>
        <end position="731"/>
    </location>
</feature>
<sequence>MSQNNNFLAIPDEKDLFVPVKNESNSPVDDEDEENKDDSRLIPRSSPVPRKRGPSIADETAEYMRIRNHFKRRVSFADSTGGDLIDVREFNAFDEDEDTERWEAEEARYRTAIREPTYRLSPEFQELSGDELMRAVRAGKVEVQRVSFDADEPLEFSGTIRVLNISFSKSVYIRSTMDGWGTYFDYPADYVEDSNDGESDQFSFKLSFAPPFLFDGARIDFVVRYETSNGDFWANNSGKNYSVTLHVTYEDPFAQASGIDVHSLRGILKPGKEYEYDSEDDDDEGTLGPRRLEPEERPRPVQPVIVHPEMDIDVGVQEQGSLSSTSTSTSTSDHVQITVQTTTTTKTTTITTKEGSACSSIATEFTPTAPATEMSPADQQDTTTQANASLPLSEPEQEFGSEINHPLQTQQETEPAVQEEVEDGDVTAIPACHGVIPALTPAMPPSETSDVPAMPPSETSDVPAMPPSETSDVPAMPPSETSDVPAMPPSETSNVPAMPPSETSDVPAMPPSETSDVPAMPPSETSDVDPILVVATDIPHQLELPELAAPPLPLDQEIDVNREEDAGVTFAEKMEEFEGMEEEFEMEVEVVGGVDEELREIEEETDTSERLEGSERSAITEQKSPASSHSLEERVSNESAEDIGEEIAPLREHADLKEVPQVRPRPLTSTDDSSSRVEISGGPELRLREESAQAAGEDVSSSVMSHSFPTYRSPIHPGPTGEDCKTQSRLSLSDTISDAAKSLTSLQHPKPCKADALEESSATLDSEYTNHEVLTVTSVSRPVELESEKIASPQYFSITAQATTPSARNAAHGSGEGRLNVSDGTEELGSLADVSDGTEELGSLADVSYPPCMSILSSEVSEDALDQPVISALAPDSSGISALAPDSSISIGRTLRPAAVGLSVVVCLIAALQEPSLFFVLGLSLVVHCF</sequence>
<dbReference type="InterPro" id="IPR050782">
    <property type="entry name" value="PP1_regulatory_subunit_3"/>
</dbReference>
<feature type="region of interest" description="Disordered" evidence="1">
    <location>
        <begin position="1"/>
        <end position="57"/>
    </location>
</feature>
<dbReference type="Pfam" id="PF03370">
    <property type="entry name" value="CBM_21"/>
    <property type="match status" value="1"/>
</dbReference>
<feature type="compositionally biased region" description="Polar residues" evidence="1">
    <location>
        <begin position="699"/>
        <end position="710"/>
    </location>
</feature>
<dbReference type="GO" id="GO:0000164">
    <property type="term" value="C:protein phosphatase type 1 complex"/>
    <property type="evidence" value="ECO:0007669"/>
    <property type="project" value="TreeGrafter"/>
</dbReference>
<dbReference type="PANTHER" id="PTHR12307:SF40">
    <property type="entry name" value="PROTEIN PHOSPHATASE 1 REGULATORY SUBUNIT 3F"/>
    <property type="match status" value="1"/>
</dbReference>
<feature type="domain" description="CBM21" evidence="2">
    <location>
        <begin position="135"/>
        <end position="244"/>
    </location>
</feature>
<dbReference type="AlphaFoldDB" id="A0A6P3VLZ9"/>
<keyword evidence="3" id="KW-1185">Reference proteome</keyword>
<evidence type="ECO:0000313" key="3">
    <source>
        <dbReference type="Proteomes" id="UP000515152"/>
    </source>
</evidence>
<dbReference type="InterPro" id="IPR038175">
    <property type="entry name" value="CBM21_dom_sf"/>
</dbReference>
<dbReference type="Gene3D" id="2.60.40.2440">
    <property type="entry name" value="Carbohydrate binding type-21 domain"/>
    <property type="match status" value="1"/>
</dbReference>
<dbReference type="PROSITE" id="PS51159">
    <property type="entry name" value="CBM21"/>
    <property type="match status" value="1"/>
</dbReference>
<dbReference type="GO" id="GO:0008157">
    <property type="term" value="F:protein phosphatase 1 binding"/>
    <property type="evidence" value="ECO:0007669"/>
    <property type="project" value="TreeGrafter"/>
</dbReference>
<dbReference type="RefSeq" id="XP_012675557.2">
    <property type="nucleotide sequence ID" value="XM_012820103.3"/>
</dbReference>
<dbReference type="Proteomes" id="UP000515152">
    <property type="component" value="Chromosome 4"/>
</dbReference>
<reference evidence="4" key="1">
    <citation type="submission" date="2025-08" db="UniProtKB">
        <authorList>
            <consortium name="RefSeq"/>
        </authorList>
    </citation>
    <scope>IDENTIFICATION</scope>
</reference>
<dbReference type="KEGG" id="char:105893661"/>
<dbReference type="PANTHER" id="PTHR12307">
    <property type="entry name" value="PROTEIN PHOSPHATASE 1 REGULATORY SUBUNIT"/>
    <property type="match status" value="1"/>
</dbReference>
<gene>
    <name evidence="4" type="primary">si:ch211-167b20.8</name>
</gene>
<dbReference type="GO" id="GO:0005979">
    <property type="term" value="P:regulation of glycogen biosynthetic process"/>
    <property type="evidence" value="ECO:0007669"/>
    <property type="project" value="TreeGrafter"/>
</dbReference>
<feature type="region of interest" description="Disordered" evidence="1">
    <location>
        <begin position="437"/>
        <end position="524"/>
    </location>
</feature>
<feature type="compositionally biased region" description="Basic and acidic residues" evidence="1">
    <location>
        <begin position="290"/>
        <end position="299"/>
    </location>
</feature>